<keyword evidence="6 8" id="KW-1133">Transmembrane helix</keyword>
<evidence type="ECO:0000313" key="10">
    <source>
        <dbReference type="Proteomes" id="UP000823617"/>
    </source>
</evidence>
<proteinExistence type="inferred from homology"/>
<evidence type="ECO:0000313" key="9">
    <source>
        <dbReference type="EMBL" id="MBO8455083.1"/>
    </source>
</evidence>
<evidence type="ECO:0000256" key="6">
    <source>
        <dbReference type="ARBA" id="ARBA00022989"/>
    </source>
</evidence>
<gene>
    <name evidence="9" type="ORF">IAC08_01590</name>
</gene>
<evidence type="ECO:0000256" key="4">
    <source>
        <dbReference type="ARBA" id="ARBA00022475"/>
    </source>
</evidence>
<evidence type="ECO:0000256" key="3">
    <source>
        <dbReference type="ARBA" id="ARBA00022448"/>
    </source>
</evidence>
<feature type="transmembrane region" description="Helical" evidence="8">
    <location>
        <begin position="28"/>
        <end position="49"/>
    </location>
</feature>
<dbReference type="Proteomes" id="UP000823617">
    <property type="component" value="Unassembled WGS sequence"/>
</dbReference>
<comment type="similarity">
    <text evidence="2 8">Belongs to the 4-toluene sulfonate uptake permease (TSUP) (TC 2.A.102) family.</text>
</comment>
<dbReference type="InterPro" id="IPR002781">
    <property type="entry name" value="TM_pro_TauE-like"/>
</dbReference>
<reference evidence="9" key="2">
    <citation type="journal article" date="2021" name="PeerJ">
        <title>Extensive microbial diversity within the chicken gut microbiome revealed by metagenomics and culture.</title>
        <authorList>
            <person name="Gilroy R."/>
            <person name="Ravi A."/>
            <person name="Getino M."/>
            <person name="Pursley I."/>
            <person name="Horton D.L."/>
            <person name="Alikhan N.F."/>
            <person name="Baker D."/>
            <person name="Gharbi K."/>
            <person name="Hall N."/>
            <person name="Watson M."/>
            <person name="Adriaenssens E.M."/>
            <person name="Foster-Nyarko E."/>
            <person name="Jarju S."/>
            <person name="Secka A."/>
            <person name="Antonio M."/>
            <person name="Oren A."/>
            <person name="Chaudhuri R.R."/>
            <person name="La Ragione R."/>
            <person name="Hildebrand F."/>
            <person name="Pallen M.J."/>
        </authorList>
    </citation>
    <scope>NUCLEOTIDE SEQUENCE</scope>
    <source>
        <strain evidence="9">B1-3475</strain>
    </source>
</reference>
<evidence type="ECO:0000256" key="7">
    <source>
        <dbReference type="ARBA" id="ARBA00023136"/>
    </source>
</evidence>
<evidence type="ECO:0000256" key="2">
    <source>
        <dbReference type="ARBA" id="ARBA00009142"/>
    </source>
</evidence>
<feature type="transmembrane region" description="Helical" evidence="8">
    <location>
        <begin position="95"/>
        <end position="113"/>
    </location>
</feature>
<keyword evidence="7 8" id="KW-0472">Membrane</keyword>
<comment type="subcellular location">
    <subcellularLocation>
        <location evidence="1 8">Cell membrane</location>
        <topology evidence="1 8">Multi-pass membrane protein</topology>
    </subcellularLocation>
</comment>
<evidence type="ECO:0000256" key="8">
    <source>
        <dbReference type="RuleBase" id="RU363041"/>
    </source>
</evidence>
<dbReference type="PANTHER" id="PTHR30269">
    <property type="entry name" value="TRANSMEMBRANE PROTEIN YFCA"/>
    <property type="match status" value="1"/>
</dbReference>
<feature type="transmembrane region" description="Helical" evidence="8">
    <location>
        <begin position="189"/>
        <end position="206"/>
    </location>
</feature>
<comment type="caution">
    <text evidence="9">The sequence shown here is derived from an EMBL/GenBank/DDBJ whole genome shotgun (WGS) entry which is preliminary data.</text>
</comment>
<feature type="transmembrane region" description="Helical" evidence="8">
    <location>
        <begin position="218"/>
        <end position="236"/>
    </location>
</feature>
<evidence type="ECO:0000256" key="5">
    <source>
        <dbReference type="ARBA" id="ARBA00022692"/>
    </source>
</evidence>
<reference evidence="9" key="1">
    <citation type="submission" date="2020-10" db="EMBL/GenBank/DDBJ databases">
        <authorList>
            <person name="Gilroy R."/>
        </authorList>
    </citation>
    <scope>NUCLEOTIDE SEQUENCE</scope>
    <source>
        <strain evidence="9">B1-3475</strain>
    </source>
</reference>
<sequence>MLDAVILIIAAFAAGLLSGTVGFGGSMILLPAMTSCYGIEVAVPMSTIAQLLSNLFRVGAGFRCIRWRKAAFFLILAAPLTLLGAYWFVVVPKELMTRILCLLLIVFAFLDMTQKLKLPRSRWTMLAGGGISGIINGLLSLSGPISSAVFLTLGLAPVAYIATEAAAATVMHIIQLAAYGGFGLISKDIIFEGVYTGAAMILGNWIAIRRIKTVKRKIYRRSVAIVMIICSIWLFMSV</sequence>
<dbReference type="AlphaFoldDB" id="A0A9D9HJP7"/>
<protein>
    <recommendedName>
        <fullName evidence="8">Probable membrane transporter protein</fullName>
    </recommendedName>
</protein>
<feature type="transmembrane region" description="Helical" evidence="8">
    <location>
        <begin position="125"/>
        <end position="145"/>
    </location>
</feature>
<dbReference type="InterPro" id="IPR052017">
    <property type="entry name" value="TSUP"/>
</dbReference>
<evidence type="ECO:0000256" key="1">
    <source>
        <dbReference type="ARBA" id="ARBA00004651"/>
    </source>
</evidence>
<dbReference type="Pfam" id="PF01925">
    <property type="entry name" value="TauE"/>
    <property type="match status" value="1"/>
</dbReference>
<feature type="transmembrane region" description="Helical" evidence="8">
    <location>
        <begin position="70"/>
        <end position="89"/>
    </location>
</feature>
<keyword evidence="5 8" id="KW-0812">Transmembrane</keyword>
<accession>A0A9D9HJP7</accession>
<name>A0A9D9HJP7_9BACT</name>
<dbReference type="PANTHER" id="PTHR30269:SF38">
    <property type="entry name" value="SULFITE EXPORTER TAUE_SAFE"/>
    <property type="match status" value="1"/>
</dbReference>
<keyword evidence="3" id="KW-0813">Transport</keyword>
<dbReference type="EMBL" id="JADIMK010000012">
    <property type="protein sequence ID" value="MBO8455083.1"/>
    <property type="molecule type" value="Genomic_DNA"/>
</dbReference>
<dbReference type="GO" id="GO:0005886">
    <property type="term" value="C:plasma membrane"/>
    <property type="evidence" value="ECO:0007669"/>
    <property type="project" value="UniProtKB-SubCell"/>
</dbReference>
<keyword evidence="4 8" id="KW-1003">Cell membrane</keyword>
<organism evidence="9 10">
    <name type="scientific">Candidatus Cryptobacteroides intestinigallinarum</name>
    <dbReference type="NCBI Taxonomy" id="2840767"/>
    <lineage>
        <taxon>Bacteria</taxon>
        <taxon>Pseudomonadati</taxon>
        <taxon>Bacteroidota</taxon>
        <taxon>Bacteroidia</taxon>
        <taxon>Bacteroidales</taxon>
        <taxon>Candidatus Cryptobacteroides</taxon>
    </lineage>
</organism>